<organism evidence="2 3">
    <name type="scientific">Flaviaesturariibacter amylovorans</name>
    <dbReference type="NCBI Taxonomy" id="1084520"/>
    <lineage>
        <taxon>Bacteria</taxon>
        <taxon>Pseudomonadati</taxon>
        <taxon>Bacteroidota</taxon>
        <taxon>Chitinophagia</taxon>
        <taxon>Chitinophagales</taxon>
        <taxon>Chitinophagaceae</taxon>
        <taxon>Flaviaestuariibacter</taxon>
    </lineage>
</organism>
<keyword evidence="3" id="KW-1185">Reference proteome</keyword>
<evidence type="ECO:0000313" key="2">
    <source>
        <dbReference type="EMBL" id="GAA4323792.1"/>
    </source>
</evidence>
<dbReference type="Proteomes" id="UP001501725">
    <property type="component" value="Unassembled WGS sequence"/>
</dbReference>
<dbReference type="Pfam" id="PF18936">
    <property type="entry name" value="DUF5684"/>
    <property type="match status" value="1"/>
</dbReference>
<reference evidence="3" key="1">
    <citation type="journal article" date="2019" name="Int. J. Syst. Evol. Microbiol.">
        <title>The Global Catalogue of Microorganisms (GCM) 10K type strain sequencing project: providing services to taxonomists for standard genome sequencing and annotation.</title>
        <authorList>
            <consortium name="The Broad Institute Genomics Platform"/>
            <consortium name="The Broad Institute Genome Sequencing Center for Infectious Disease"/>
            <person name="Wu L."/>
            <person name="Ma J."/>
        </authorList>
    </citation>
    <scope>NUCLEOTIDE SEQUENCE [LARGE SCALE GENOMIC DNA]</scope>
    <source>
        <strain evidence="3">JCM 17919</strain>
    </source>
</reference>
<evidence type="ECO:0000256" key="1">
    <source>
        <dbReference type="SAM" id="SignalP"/>
    </source>
</evidence>
<name>A0ABP8GG40_9BACT</name>
<proteinExistence type="predicted"/>
<sequence>MIFRLVVPALAFVLLFLAARSQVSGQARQPGCPPIIPIDKNHRAAPGRRQALVPAPADDPPVVPIVVMVRMYNMTSKSFGKEEGVTASMILPGGVFGPIPGVGSARYIGSCGDRAAFQARQRPLDFDKAAR</sequence>
<keyword evidence="1" id="KW-0732">Signal</keyword>
<gene>
    <name evidence="2" type="ORF">GCM10023184_10770</name>
</gene>
<feature type="signal peptide" evidence="1">
    <location>
        <begin position="1"/>
        <end position="25"/>
    </location>
</feature>
<dbReference type="InterPro" id="IPR043739">
    <property type="entry name" value="DUF5684"/>
</dbReference>
<feature type="chain" id="PRO_5046337097" evidence="1">
    <location>
        <begin position="26"/>
        <end position="131"/>
    </location>
</feature>
<protein>
    <submittedName>
        <fullName evidence="2">Uncharacterized protein</fullName>
    </submittedName>
</protein>
<accession>A0ABP8GG40</accession>
<dbReference type="RefSeq" id="WP_345254006.1">
    <property type="nucleotide sequence ID" value="NZ_BAABGY010000005.1"/>
</dbReference>
<comment type="caution">
    <text evidence="2">The sequence shown here is derived from an EMBL/GenBank/DDBJ whole genome shotgun (WGS) entry which is preliminary data.</text>
</comment>
<dbReference type="EMBL" id="BAABGY010000005">
    <property type="protein sequence ID" value="GAA4323792.1"/>
    <property type="molecule type" value="Genomic_DNA"/>
</dbReference>
<evidence type="ECO:0000313" key="3">
    <source>
        <dbReference type="Proteomes" id="UP001501725"/>
    </source>
</evidence>